<organism evidence="1 2">
    <name type="scientific">Nonomuraea rhodomycinica</name>
    <dbReference type="NCBI Taxonomy" id="1712872"/>
    <lineage>
        <taxon>Bacteria</taxon>
        <taxon>Bacillati</taxon>
        <taxon>Actinomycetota</taxon>
        <taxon>Actinomycetes</taxon>
        <taxon>Streptosporangiales</taxon>
        <taxon>Streptosporangiaceae</taxon>
        <taxon>Nonomuraea</taxon>
    </lineage>
</organism>
<dbReference type="Proteomes" id="UP000546126">
    <property type="component" value="Unassembled WGS sequence"/>
</dbReference>
<dbReference type="EMBL" id="JABWGO010000012">
    <property type="protein sequence ID" value="NUW45570.1"/>
    <property type="molecule type" value="Genomic_DNA"/>
</dbReference>
<reference evidence="1 2" key="1">
    <citation type="submission" date="2020-06" db="EMBL/GenBank/DDBJ databases">
        <authorList>
            <person name="Chanama M."/>
        </authorList>
    </citation>
    <scope>NUCLEOTIDE SEQUENCE [LARGE SCALE GENOMIC DNA]</scope>
    <source>
        <strain evidence="1 2">TBRC6557</strain>
    </source>
</reference>
<sequence>MNRVYVAPVGTRPDEPGWQVVGHVVDDGLVIIDDLPHAEPIRWPLRISLTLTAPASRLTWWRWQLVTGRPGPGASRVKAEYRRRSR</sequence>
<comment type="caution">
    <text evidence="1">The sequence shown here is derived from an EMBL/GenBank/DDBJ whole genome shotgun (WGS) entry which is preliminary data.</text>
</comment>
<gene>
    <name evidence="1" type="ORF">HT134_36460</name>
</gene>
<evidence type="ECO:0000313" key="2">
    <source>
        <dbReference type="Proteomes" id="UP000546126"/>
    </source>
</evidence>
<name>A0A7Y6IWP7_9ACTN</name>
<accession>A0A7Y6IWP7</accession>
<evidence type="ECO:0000313" key="1">
    <source>
        <dbReference type="EMBL" id="NUW45570.1"/>
    </source>
</evidence>
<dbReference type="AlphaFoldDB" id="A0A7Y6IWP7"/>
<protein>
    <submittedName>
        <fullName evidence="1">Uncharacterized protein</fullName>
    </submittedName>
</protein>
<dbReference type="RefSeq" id="WP_175605029.1">
    <property type="nucleotide sequence ID" value="NZ_JABWGO010000012.1"/>
</dbReference>
<proteinExistence type="predicted"/>
<keyword evidence="2" id="KW-1185">Reference proteome</keyword>